<comment type="caution">
    <text evidence="2">The sequence shown here is derived from an EMBL/GenBank/DDBJ whole genome shotgun (WGS) entry which is preliminary data.</text>
</comment>
<organism evidence="2 3">
    <name type="scientific">Mycena alexandri</name>
    <dbReference type="NCBI Taxonomy" id="1745969"/>
    <lineage>
        <taxon>Eukaryota</taxon>
        <taxon>Fungi</taxon>
        <taxon>Dikarya</taxon>
        <taxon>Basidiomycota</taxon>
        <taxon>Agaricomycotina</taxon>
        <taxon>Agaricomycetes</taxon>
        <taxon>Agaricomycetidae</taxon>
        <taxon>Agaricales</taxon>
        <taxon>Marasmiineae</taxon>
        <taxon>Mycenaceae</taxon>
        <taxon>Mycena</taxon>
    </lineage>
</organism>
<dbReference type="EMBL" id="JARJCM010000047">
    <property type="protein sequence ID" value="KAJ7035860.1"/>
    <property type="molecule type" value="Genomic_DNA"/>
</dbReference>
<feature type="compositionally biased region" description="Basic residues" evidence="1">
    <location>
        <begin position="397"/>
        <end position="409"/>
    </location>
</feature>
<evidence type="ECO:0000313" key="3">
    <source>
        <dbReference type="Proteomes" id="UP001218188"/>
    </source>
</evidence>
<feature type="region of interest" description="Disordered" evidence="1">
    <location>
        <begin position="255"/>
        <end position="275"/>
    </location>
</feature>
<feature type="compositionally biased region" description="Basic residues" evidence="1">
    <location>
        <begin position="126"/>
        <end position="142"/>
    </location>
</feature>
<feature type="compositionally biased region" description="Basic and acidic residues" evidence="1">
    <location>
        <begin position="214"/>
        <end position="227"/>
    </location>
</feature>
<dbReference type="AlphaFoldDB" id="A0AAD6SZU2"/>
<keyword evidence="3" id="KW-1185">Reference proteome</keyword>
<proteinExistence type="predicted"/>
<accession>A0AAD6SZU2</accession>
<feature type="compositionally biased region" description="Basic and acidic residues" evidence="1">
    <location>
        <begin position="442"/>
        <end position="463"/>
    </location>
</feature>
<dbReference type="Proteomes" id="UP001218188">
    <property type="component" value="Unassembled WGS sequence"/>
</dbReference>
<sequence>MAHPRRCPPGLLTQELHVVLALGVLLTRGTSASILWLPLKHERARFPTSTNPRTNQDRRARLIPHVSTSTSTITSPRTKSTPSSSSPRRLPDTITNHPAAEAHTIFLLPVPRGWFSSVRSYDPTVTRRRRARARARRTRHPPPPRPLAAAELRLHHAVGDQKDNLLHGDKHLLPFRPSSFLHPENEHEQEDEHLRVVSSRHSRARARASKRRPQRLDVRTAPHEHEHAHTSSCSVCILFPFLPRTRTSTFYRARMRERQRTPRTASTASRPRAVAHVRLVRSTKKGGLPLPKRLFSAEERLSSPSPPPSRPSAPNACPSAEETLPRSPSLLPPVLPHPSPPLPIHKWKVRNAKKRTLPSPNAPSNLPHAAPGALALTSAIAGYSTKRSVERKEKGIKGKRSGRGKRKEARKAQGGEKSASRTQDAPKTRTAPHRPHRPHRQRACDKRNVKGPKRLAEEGERELNGSQHSRSIARTCLPTFLALNPPPGLKFTSTFPRVLLLASTPLRHACPNRWLSIIKGFRPHALLKYLAPRCSYAPATAVSAHRTPHRLHPNPCASIRLIDGARWLCGSATAVAVPPAPDRLPPRPWPPSALSTTPSCRMTSHPHAPEVSRRALALRIRYDCFCIPRPGPLAPAPLASIHLIDGTPLSYDARAGFAHSLRLFLSAPPRTACTGALALYLPYRLHLVVIYLRIHTPLKYLGPRWLYASATVGSAPPAPDRLHSHPCPPSTSSTAPHRHITSPPRVPPIFRPPLPSHIRHGRFWPPPASDHLRPRPRPSI</sequence>
<name>A0AAD6SZU2_9AGAR</name>
<evidence type="ECO:0000256" key="1">
    <source>
        <dbReference type="SAM" id="MobiDB-lite"/>
    </source>
</evidence>
<feature type="compositionally biased region" description="Basic and acidic residues" evidence="1">
    <location>
        <begin position="387"/>
        <end position="396"/>
    </location>
</feature>
<gene>
    <name evidence="2" type="ORF">C8F04DRAFT_1394510</name>
</gene>
<feature type="compositionally biased region" description="Basic residues" evidence="1">
    <location>
        <begin position="198"/>
        <end position="213"/>
    </location>
</feature>
<feature type="region of interest" description="Disordered" evidence="1">
    <location>
        <begin position="62"/>
        <end position="94"/>
    </location>
</feature>
<feature type="region of interest" description="Disordered" evidence="1">
    <location>
        <begin position="717"/>
        <end position="742"/>
    </location>
</feature>
<feature type="compositionally biased region" description="Low complexity" evidence="1">
    <location>
        <begin position="67"/>
        <end position="88"/>
    </location>
</feature>
<feature type="region of interest" description="Disordered" evidence="1">
    <location>
        <begin position="298"/>
        <end position="337"/>
    </location>
</feature>
<feature type="compositionally biased region" description="Basic residues" evidence="1">
    <location>
        <begin position="430"/>
        <end position="441"/>
    </location>
</feature>
<feature type="region of interest" description="Disordered" evidence="1">
    <location>
        <begin position="384"/>
        <end position="469"/>
    </location>
</feature>
<feature type="compositionally biased region" description="Basic and acidic residues" evidence="1">
    <location>
        <begin position="183"/>
        <end position="195"/>
    </location>
</feature>
<feature type="region of interest" description="Disordered" evidence="1">
    <location>
        <begin position="126"/>
        <end position="145"/>
    </location>
</feature>
<feature type="compositionally biased region" description="Low complexity" evidence="1">
    <location>
        <begin position="312"/>
        <end position="329"/>
    </location>
</feature>
<protein>
    <submittedName>
        <fullName evidence="2">Uncharacterized protein</fullName>
    </submittedName>
</protein>
<feature type="region of interest" description="Disordered" evidence="1">
    <location>
        <begin position="179"/>
        <end position="227"/>
    </location>
</feature>
<evidence type="ECO:0000313" key="2">
    <source>
        <dbReference type="EMBL" id="KAJ7035860.1"/>
    </source>
</evidence>
<reference evidence="2" key="1">
    <citation type="submission" date="2023-03" db="EMBL/GenBank/DDBJ databases">
        <title>Massive genome expansion in bonnet fungi (Mycena s.s.) driven by repeated elements and novel gene families across ecological guilds.</title>
        <authorList>
            <consortium name="Lawrence Berkeley National Laboratory"/>
            <person name="Harder C.B."/>
            <person name="Miyauchi S."/>
            <person name="Viragh M."/>
            <person name="Kuo A."/>
            <person name="Thoen E."/>
            <person name="Andreopoulos B."/>
            <person name="Lu D."/>
            <person name="Skrede I."/>
            <person name="Drula E."/>
            <person name="Henrissat B."/>
            <person name="Morin E."/>
            <person name="Kohler A."/>
            <person name="Barry K."/>
            <person name="LaButti K."/>
            <person name="Morin E."/>
            <person name="Salamov A."/>
            <person name="Lipzen A."/>
            <person name="Mereny Z."/>
            <person name="Hegedus B."/>
            <person name="Baldrian P."/>
            <person name="Stursova M."/>
            <person name="Weitz H."/>
            <person name="Taylor A."/>
            <person name="Grigoriev I.V."/>
            <person name="Nagy L.G."/>
            <person name="Martin F."/>
            <person name="Kauserud H."/>
        </authorList>
    </citation>
    <scope>NUCLEOTIDE SEQUENCE</scope>
    <source>
        <strain evidence="2">CBHHK200</strain>
    </source>
</reference>